<name>A5ZTE5_9FIRM</name>
<accession>A5ZTE5</accession>
<gene>
    <name evidence="5" type="ORF">RUMOBE_02274</name>
</gene>
<keyword evidence="1" id="KW-0813">Transport</keyword>
<dbReference type="AlphaFoldDB" id="A5ZTE5"/>
<evidence type="ECO:0000259" key="4">
    <source>
        <dbReference type="PROSITE" id="PS50893"/>
    </source>
</evidence>
<dbReference type="Proteomes" id="UP000006002">
    <property type="component" value="Unassembled WGS sequence"/>
</dbReference>
<dbReference type="RefSeq" id="WP_005421665.1">
    <property type="nucleotide sequence ID" value="NZ_CP102265.1"/>
</dbReference>
<dbReference type="GeneID" id="79802541"/>
<sequence length="240" mass="27274">MYLELKNINFSYGENVILKNVNFGVEKGEITGLIGANGAGKTTIIYNIVKKLIPKSGEILLNGKLLKDIQMDELNIAYIPDEPVYYEELTLMEHLQFVHALYPSNDIDIQELVKRMELQPHLHKIPSMLSKGTLQKMLIAIAMLREYEAFIADEPFNGLDPKQIKEFKNLLIESRANNKAILISTHLLDMVEELCDKYIMICAGEVIAAGSKQEIAKKYGLDSKKSVEELYLQIIESREQ</sequence>
<keyword evidence="2" id="KW-0547">Nucleotide-binding</keyword>
<reference evidence="5 6" key="2">
    <citation type="submission" date="2007-04" db="EMBL/GenBank/DDBJ databases">
        <title>Draft genome sequence of Ruminococcus obeum (ATCC 29174).</title>
        <authorList>
            <person name="Sudarsanam P."/>
            <person name="Ley R."/>
            <person name="Guruge J."/>
            <person name="Turnbaugh P.J."/>
            <person name="Mahowald M."/>
            <person name="Liep D."/>
            <person name="Gordon J."/>
        </authorList>
    </citation>
    <scope>NUCLEOTIDE SEQUENCE [LARGE SCALE GENOMIC DNA]</scope>
    <source>
        <strain evidence="5 6">ATCC 29174</strain>
    </source>
</reference>
<dbReference type="CDD" id="cd03230">
    <property type="entry name" value="ABC_DR_subfamily_A"/>
    <property type="match status" value="1"/>
</dbReference>
<dbReference type="Pfam" id="PF00005">
    <property type="entry name" value="ABC_tran"/>
    <property type="match status" value="1"/>
</dbReference>
<dbReference type="EMBL" id="AAVO02000009">
    <property type="protein sequence ID" value="EDM87100.1"/>
    <property type="molecule type" value="Genomic_DNA"/>
</dbReference>
<dbReference type="InterPro" id="IPR051782">
    <property type="entry name" value="ABC_Transporter_VariousFunc"/>
</dbReference>
<keyword evidence="3 5" id="KW-0067">ATP-binding</keyword>
<proteinExistence type="predicted"/>
<dbReference type="InterPro" id="IPR003593">
    <property type="entry name" value="AAA+_ATPase"/>
</dbReference>
<evidence type="ECO:0000313" key="5">
    <source>
        <dbReference type="EMBL" id="EDM87100.1"/>
    </source>
</evidence>
<feature type="domain" description="ABC transporter" evidence="4">
    <location>
        <begin position="3"/>
        <end position="228"/>
    </location>
</feature>
<dbReference type="PROSITE" id="PS50893">
    <property type="entry name" value="ABC_TRANSPORTER_2"/>
    <property type="match status" value="1"/>
</dbReference>
<comment type="caution">
    <text evidence="5">The sequence shown here is derived from an EMBL/GenBank/DDBJ whole genome shotgun (WGS) entry which is preliminary data.</text>
</comment>
<evidence type="ECO:0000313" key="6">
    <source>
        <dbReference type="Proteomes" id="UP000006002"/>
    </source>
</evidence>
<organism evidence="5 6">
    <name type="scientific">Blautia obeum ATCC 29174</name>
    <dbReference type="NCBI Taxonomy" id="411459"/>
    <lineage>
        <taxon>Bacteria</taxon>
        <taxon>Bacillati</taxon>
        <taxon>Bacillota</taxon>
        <taxon>Clostridia</taxon>
        <taxon>Lachnospirales</taxon>
        <taxon>Lachnospiraceae</taxon>
        <taxon>Blautia</taxon>
    </lineage>
</organism>
<protein>
    <submittedName>
        <fullName evidence="5">ABC transporter, ATP-binding protein</fullName>
    </submittedName>
</protein>
<evidence type="ECO:0000256" key="3">
    <source>
        <dbReference type="ARBA" id="ARBA00022840"/>
    </source>
</evidence>
<dbReference type="InterPro" id="IPR003439">
    <property type="entry name" value="ABC_transporter-like_ATP-bd"/>
</dbReference>
<evidence type="ECO:0000256" key="1">
    <source>
        <dbReference type="ARBA" id="ARBA00022448"/>
    </source>
</evidence>
<reference evidence="5 6" key="1">
    <citation type="submission" date="2007-03" db="EMBL/GenBank/DDBJ databases">
        <authorList>
            <person name="Fulton L."/>
            <person name="Clifton S."/>
            <person name="Fulton B."/>
            <person name="Xu J."/>
            <person name="Minx P."/>
            <person name="Pepin K.H."/>
            <person name="Johnson M."/>
            <person name="Thiruvilangam P."/>
            <person name="Bhonagiri V."/>
            <person name="Nash W.E."/>
            <person name="Mardis E.R."/>
            <person name="Wilson R.K."/>
        </authorList>
    </citation>
    <scope>NUCLEOTIDE SEQUENCE [LARGE SCALE GENOMIC DNA]</scope>
    <source>
        <strain evidence="5 6">ATCC 29174</strain>
    </source>
</reference>
<dbReference type="SUPFAM" id="SSF52540">
    <property type="entry name" value="P-loop containing nucleoside triphosphate hydrolases"/>
    <property type="match status" value="1"/>
</dbReference>
<dbReference type="PANTHER" id="PTHR42939:SF1">
    <property type="entry name" value="ABC TRANSPORTER ATP-BINDING PROTEIN ALBC-RELATED"/>
    <property type="match status" value="1"/>
</dbReference>
<dbReference type="Gene3D" id="3.40.50.300">
    <property type="entry name" value="P-loop containing nucleotide triphosphate hydrolases"/>
    <property type="match status" value="1"/>
</dbReference>
<dbReference type="HOGENOM" id="CLU_000604_1_2_9"/>
<dbReference type="GO" id="GO:0016887">
    <property type="term" value="F:ATP hydrolysis activity"/>
    <property type="evidence" value="ECO:0007669"/>
    <property type="project" value="InterPro"/>
</dbReference>
<dbReference type="GO" id="GO:0005524">
    <property type="term" value="F:ATP binding"/>
    <property type="evidence" value="ECO:0007669"/>
    <property type="project" value="UniProtKB-KW"/>
</dbReference>
<dbReference type="PANTHER" id="PTHR42939">
    <property type="entry name" value="ABC TRANSPORTER ATP-BINDING PROTEIN ALBC-RELATED"/>
    <property type="match status" value="1"/>
</dbReference>
<evidence type="ECO:0000256" key="2">
    <source>
        <dbReference type="ARBA" id="ARBA00022741"/>
    </source>
</evidence>
<dbReference type="InterPro" id="IPR027417">
    <property type="entry name" value="P-loop_NTPase"/>
</dbReference>
<dbReference type="SMART" id="SM00382">
    <property type="entry name" value="AAA"/>
    <property type="match status" value="1"/>
</dbReference>
<dbReference type="eggNOG" id="COG1131">
    <property type="taxonomic scope" value="Bacteria"/>
</dbReference>